<dbReference type="STRING" id="762486.SAMN05444411_101320"/>
<dbReference type="InterPro" id="IPR022689">
    <property type="entry name" value="Iron_dep_repressor"/>
</dbReference>
<evidence type="ECO:0000256" key="5">
    <source>
        <dbReference type="ARBA" id="ARBA00022490"/>
    </source>
</evidence>
<evidence type="ECO:0000313" key="16">
    <source>
        <dbReference type="Proteomes" id="UP000199595"/>
    </source>
</evidence>
<keyword evidence="7" id="KW-0805">Transcription regulation</keyword>
<dbReference type="Pfam" id="PF04023">
    <property type="entry name" value="FeoA"/>
    <property type="match status" value="1"/>
</dbReference>
<proteinExistence type="inferred from homology"/>
<dbReference type="Proteomes" id="UP000199595">
    <property type="component" value="Unassembled WGS sequence"/>
</dbReference>
<dbReference type="PANTHER" id="PTHR33238">
    <property type="entry name" value="IRON (METAL) DEPENDENT REPRESSOR, DTXR FAMILY"/>
    <property type="match status" value="1"/>
</dbReference>
<dbReference type="InterPro" id="IPR036421">
    <property type="entry name" value="Fe_dep_repressor_sf"/>
</dbReference>
<dbReference type="PROSITE" id="PS50944">
    <property type="entry name" value="HTH_DTXR"/>
    <property type="match status" value="1"/>
</dbReference>
<evidence type="ECO:0000256" key="10">
    <source>
        <dbReference type="ARBA" id="ARBA00023163"/>
    </source>
</evidence>
<dbReference type="Gene3D" id="2.30.30.90">
    <property type="match status" value="1"/>
</dbReference>
<dbReference type="InterPro" id="IPR007167">
    <property type="entry name" value="Fe-transptr_FeoA-like"/>
</dbReference>
<dbReference type="EMBL" id="FNNJ01000001">
    <property type="protein sequence ID" value="SDW22887.1"/>
    <property type="molecule type" value="Genomic_DNA"/>
</dbReference>
<dbReference type="PANTHER" id="PTHR33238:SF11">
    <property type="entry name" value="TRANSCRIPTIONAL REGULATOR MNTR"/>
    <property type="match status" value="1"/>
</dbReference>
<evidence type="ECO:0000256" key="8">
    <source>
        <dbReference type="ARBA" id="ARBA00023125"/>
    </source>
</evidence>
<dbReference type="InterPro" id="IPR050536">
    <property type="entry name" value="DtxR_MntR_Metal-Reg"/>
</dbReference>
<comment type="function">
    <text evidence="12">In the presence of manganese, represses expression of mntH and mntS. Up-regulates expression of mntP.</text>
</comment>
<keyword evidence="11" id="KW-0464">Manganese</keyword>
<dbReference type="InterPro" id="IPR001367">
    <property type="entry name" value="Fe_dep_repressor"/>
</dbReference>
<dbReference type="InterPro" id="IPR036390">
    <property type="entry name" value="WH_DNA-bd_sf"/>
</dbReference>
<comment type="subcellular location">
    <subcellularLocation>
        <location evidence="1">Cytoplasm</location>
    </subcellularLocation>
</comment>
<evidence type="ECO:0000313" key="15">
    <source>
        <dbReference type="EMBL" id="SDW22887.1"/>
    </source>
</evidence>
<dbReference type="GO" id="GO:0005737">
    <property type="term" value="C:cytoplasm"/>
    <property type="evidence" value="ECO:0007669"/>
    <property type="project" value="UniProtKB-SubCell"/>
</dbReference>
<evidence type="ECO:0000256" key="7">
    <source>
        <dbReference type="ARBA" id="ARBA00023015"/>
    </source>
</evidence>
<dbReference type="GO" id="GO:0045892">
    <property type="term" value="P:negative regulation of DNA-templated transcription"/>
    <property type="evidence" value="ECO:0007669"/>
    <property type="project" value="TreeGrafter"/>
</dbReference>
<evidence type="ECO:0000256" key="6">
    <source>
        <dbReference type="ARBA" id="ARBA00022491"/>
    </source>
</evidence>
<dbReference type="InterPro" id="IPR036388">
    <property type="entry name" value="WH-like_DNA-bd_sf"/>
</dbReference>
<evidence type="ECO:0000256" key="4">
    <source>
        <dbReference type="ARBA" id="ARBA00022386"/>
    </source>
</evidence>
<name>A0A1H2RU80_9FLAO</name>
<keyword evidence="8" id="KW-0238">DNA-binding</keyword>
<sequence length="225" mass="25772">MQLMEFKLSQTEENYIKAIYSIGVHTGKNVSTNKIAEELKTKASSVTDMIKKLSEKKLVDYKKYKGSSLTDEGKLIAVRIVRKHRLWEVFLVNNLNYAWDEVHVLAEQLEHIKSNTLIDKLEAYLNFPTHDPHGDPIPDKNGNVKIQQKVLLSDAKQHVLYKIANVKDNSKALLQFLDKHFLTINTELTVLDKFDFDESVTVQLKQGNTLTLSKKVCTNVFVTIK</sequence>
<feature type="domain" description="HTH dtxR-type" evidence="14">
    <location>
        <begin position="8"/>
        <end position="70"/>
    </location>
</feature>
<accession>A0A1H2RU80</accession>
<organism evidence="15 16">
    <name type="scientific">Lutibacter oricola</name>
    <dbReference type="NCBI Taxonomy" id="762486"/>
    <lineage>
        <taxon>Bacteria</taxon>
        <taxon>Pseudomonadati</taxon>
        <taxon>Bacteroidota</taxon>
        <taxon>Flavobacteriia</taxon>
        <taxon>Flavobacteriales</taxon>
        <taxon>Flavobacteriaceae</taxon>
        <taxon>Lutibacter</taxon>
    </lineage>
</organism>
<keyword evidence="10" id="KW-0804">Transcription</keyword>
<evidence type="ECO:0000256" key="11">
    <source>
        <dbReference type="ARBA" id="ARBA00023211"/>
    </source>
</evidence>
<dbReference type="GO" id="GO:0003677">
    <property type="term" value="F:DNA binding"/>
    <property type="evidence" value="ECO:0007669"/>
    <property type="project" value="UniProtKB-KW"/>
</dbReference>
<dbReference type="SUPFAM" id="SSF46785">
    <property type="entry name" value="Winged helix' DNA-binding domain"/>
    <property type="match status" value="1"/>
</dbReference>
<dbReference type="Pfam" id="PF02742">
    <property type="entry name" value="Fe_dep_repr_C"/>
    <property type="match status" value="1"/>
</dbReference>
<dbReference type="InterPro" id="IPR038157">
    <property type="entry name" value="FeoA_core_dom"/>
</dbReference>
<comment type="subunit">
    <text evidence="3">Homodimer.</text>
</comment>
<dbReference type="SUPFAM" id="SSF47979">
    <property type="entry name" value="Iron-dependent repressor protein, dimerization domain"/>
    <property type="match status" value="1"/>
</dbReference>
<dbReference type="InterPro" id="IPR022687">
    <property type="entry name" value="HTH_DTXR"/>
</dbReference>
<dbReference type="Gene3D" id="1.10.10.10">
    <property type="entry name" value="Winged helix-like DNA-binding domain superfamily/Winged helix DNA-binding domain"/>
    <property type="match status" value="1"/>
</dbReference>
<keyword evidence="6" id="KW-0678">Repressor</keyword>
<evidence type="ECO:0000256" key="9">
    <source>
        <dbReference type="ARBA" id="ARBA00023159"/>
    </source>
</evidence>
<evidence type="ECO:0000256" key="3">
    <source>
        <dbReference type="ARBA" id="ARBA00011738"/>
    </source>
</evidence>
<keyword evidence="9" id="KW-0010">Activator</keyword>
<evidence type="ECO:0000256" key="1">
    <source>
        <dbReference type="ARBA" id="ARBA00004496"/>
    </source>
</evidence>
<dbReference type="SMART" id="SM00529">
    <property type="entry name" value="HTH_DTXR"/>
    <property type="match status" value="1"/>
</dbReference>
<reference evidence="15 16" key="1">
    <citation type="submission" date="2016-10" db="EMBL/GenBank/DDBJ databases">
        <authorList>
            <person name="de Groot N.N."/>
        </authorList>
    </citation>
    <scope>NUCLEOTIDE SEQUENCE [LARGE SCALE GENOMIC DNA]</scope>
    <source>
        <strain evidence="15 16">DSM 24956</strain>
    </source>
</reference>
<comment type="similarity">
    <text evidence="2">Belongs to the DtxR/MntR family.</text>
</comment>
<protein>
    <recommendedName>
        <fullName evidence="4">Transcriptional regulator MntR</fullName>
    </recommendedName>
    <alternativeName>
        <fullName evidence="13">Manganese transport regulator</fullName>
    </alternativeName>
</protein>
<gene>
    <name evidence="15" type="ORF">SAMN05444411_101320</name>
</gene>
<dbReference type="Pfam" id="PF01325">
    <property type="entry name" value="Fe_dep_repress"/>
    <property type="match status" value="1"/>
</dbReference>
<dbReference type="GO" id="GO:0046983">
    <property type="term" value="F:protein dimerization activity"/>
    <property type="evidence" value="ECO:0007669"/>
    <property type="project" value="InterPro"/>
</dbReference>
<dbReference type="GO" id="GO:0003700">
    <property type="term" value="F:DNA-binding transcription factor activity"/>
    <property type="evidence" value="ECO:0007669"/>
    <property type="project" value="InterPro"/>
</dbReference>
<dbReference type="GO" id="GO:0046914">
    <property type="term" value="F:transition metal ion binding"/>
    <property type="evidence" value="ECO:0007669"/>
    <property type="project" value="InterPro"/>
</dbReference>
<evidence type="ECO:0000256" key="12">
    <source>
        <dbReference type="ARBA" id="ARBA00025185"/>
    </source>
</evidence>
<dbReference type="AlphaFoldDB" id="A0A1H2RU80"/>
<evidence type="ECO:0000256" key="2">
    <source>
        <dbReference type="ARBA" id="ARBA00007871"/>
    </source>
</evidence>
<keyword evidence="16" id="KW-1185">Reference proteome</keyword>
<keyword evidence="5" id="KW-0963">Cytoplasm</keyword>
<evidence type="ECO:0000259" key="14">
    <source>
        <dbReference type="PROSITE" id="PS50944"/>
    </source>
</evidence>
<evidence type="ECO:0000256" key="13">
    <source>
        <dbReference type="ARBA" id="ARBA00032593"/>
    </source>
</evidence>